<feature type="signal peptide" evidence="1">
    <location>
        <begin position="1"/>
        <end position="19"/>
    </location>
</feature>
<evidence type="ECO:0000256" key="1">
    <source>
        <dbReference type="SAM" id="SignalP"/>
    </source>
</evidence>
<evidence type="ECO:0000313" key="2">
    <source>
        <dbReference type="EMBL" id="KAG5675510.1"/>
    </source>
</evidence>
<evidence type="ECO:0000313" key="3">
    <source>
        <dbReference type="Proteomes" id="UP001107558"/>
    </source>
</evidence>
<feature type="chain" id="PRO_5039889321" description="Secreted protein" evidence="1">
    <location>
        <begin position="20"/>
        <end position="277"/>
    </location>
</feature>
<dbReference type="EMBL" id="JADBJN010000002">
    <property type="protein sequence ID" value="KAG5675510.1"/>
    <property type="molecule type" value="Genomic_DNA"/>
</dbReference>
<gene>
    <name evidence="2" type="ORF">PVAND_005406</name>
</gene>
<evidence type="ECO:0008006" key="4">
    <source>
        <dbReference type="Google" id="ProtNLM"/>
    </source>
</evidence>
<dbReference type="Proteomes" id="UP001107558">
    <property type="component" value="Chromosome 2"/>
</dbReference>
<accession>A0A9J6C1Z3</accession>
<keyword evidence="1" id="KW-0732">Signal</keyword>
<sequence>MEFITKVFFLICAINFANGDDSADSACDCMAKKLKQKGFLDNDFPHGETNPLVCFILQKVLEAFKNKIYERFEAKETINANCAKSKLMEKSFIDLMMKKEVIEMSTKLQPEKAKQLLENNRNDMKRILNEVAEECESDKTWAGAFDDVLGNTNSTLSVLEQNYCVLNYLLDNEIIEVENANRNPENIDISNINCDVIMNNYFTKLQNDVKEKYSTSSEDEGELECIQQKMNKKNLTTILAVNEIEKLDIPLDEKRRNKAKLEKLTQKYVKDIFSCVL</sequence>
<proteinExistence type="predicted"/>
<comment type="caution">
    <text evidence="2">The sequence shown here is derived from an EMBL/GenBank/DDBJ whole genome shotgun (WGS) entry which is preliminary data.</text>
</comment>
<reference evidence="2" key="1">
    <citation type="submission" date="2021-03" db="EMBL/GenBank/DDBJ databases">
        <title>Chromosome level genome of the anhydrobiotic midge Polypedilum vanderplanki.</title>
        <authorList>
            <person name="Yoshida Y."/>
            <person name="Kikawada T."/>
            <person name="Gusev O."/>
        </authorList>
    </citation>
    <scope>NUCLEOTIDE SEQUENCE</scope>
    <source>
        <strain evidence="2">NIAS01</strain>
        <tissue evidence="2">Whole body or cell culture</tissue>
    </source>
</reference>
<dbReference type="AlphaFoldDB" id="A0A9J6C1Z3"/>
<keyword evidence="3" id="KW-1185">Reference proteome</keyword>
<protein>
    <recommendedName>
        <fullName evidence="4">Secreted protein</fullName>
    </recommendedName>
</protein>
<name>A0A9J6C1Z3_POLVA</name>
<organism evidence="2 3">
    <name type="scientific">Polypedilum vanderplanki</name>
    <name type="common">Sleeping chironomid midge</name>
    <dbReference type="NCBI Taxonomy" id="319348"/>
    <lineage>
        <taxon>Eukaryota</taxon>
        <taxon>Metazoa</taxon>
        <taxon>Ecdysozoa</taxon>
        <taxon>Arthropoda</taxon>
        <taxon>Hexapoda</taxon>
        <taxon>Insecta</taxon>
        <taxon>Pterygota</taxon>
        <taxon>Neoptera</taxon>
        <taxon>Endopterygota</taxon>
        <taxon>Diptera</taxon>
        <taxon>Nematocera</taxon>
        <taxon>Chironomoidea</taxon>
        <taxon>Chironomidae</taxon>
        <taxon>Chironominae</taxon>
        <taxon>Polypedilum</taxon>
        <taxon>Polypedilum</taxon>
    </lineage>
</organism>
<dbReference type="OrthoDB" id="7788152at2759"/>